<name>A0ABV5FXA0_9MICC</name>
<comment type="caution">
    <text evidence="2">The sequence shown here is derived from an EMBL/GenBank/DDBJ whole genome shotgun (WGS) entry which is preliminary data.</text>
</comment>
<keyword evidence="3" id="KW-1185">Reference proteome</keyword>
<organism evidence="2 3">
    <name type="scientific">Citricoccus parietis</name>
    <dbReference type="NCBI Taxonomy" id="592307"/>
    <lineage>
        <taxon>Bacteria</taxon>
        <taxon>Bacillati</taxon>
        <taxon>Actinomycetota</taxon>
        <taxon>Actinomycetes</taxon>
        <taxon>Micrococcales</taxon>
        <taxon>Micrococcaceae</taxon>
        <taxon>Citricoccus</taxon>
    </lineage>
</organism>
<dbReference type="EMBL" id="JBHMFI010000001">
    <property type="protein sequence ID" value="MFB9070888.1"/>
    <property type="molecule type" value="Genomic_DNA"/>
</dbReference>
<evidence type="ECO:0000313" key="2">
    <source>
        <dbReference type="EMBL" id="MFB9070888.1"/>
    </source>
</evidence>
<proteinExistence type="predicted"/>
<evidence type="ECO:0000256" key="1">
    <source>
        <dbReference type="SAM" id="MobiDB-lite"/>
    </source>
</evidence>
<accession>A0ABV5FXA0</accession>
<evidence type="ECO:0000313" key="3">
    <source>
        <dbReference type="Proteomes" id="UP001589575"/>
    </source>
</evidence>
<sequence length="57" mass="6213">MPYGAPGGRRGDHDDQHCRPNLPGRAMRPSSSPQPPPGSRRGTRAQCGIGAERLRHR</sequence>
<reference evidence="2 3" key="1">
    <citation type="submission" date="2024-09" db="EMBL/GenBank/DDBJ databases">
        <authorList>
            <person name="Sun Q."/>
            <person name="Mori K."/>
        </authorList>
    </citation>
    <scope>NUCLEOTIDE SEQUENCE [LARGE SCALE GENOMIC DNA]</scope>
    <source>
        <strain evidence="2 3">CCM 7609</strain>
    </source>
</reference>
<feature type="compositionally biased region" description="Basic and acidic residues" evidence="1">
    <location>
        <begin position="9"/>
        <end position="18"/>
    </location>
</feature>
<feature type="region of interest" description="Disordered" evidence="1">
    <location>
        <begin position="1"/>
        <end position="57"/>
    </location>
</feature>
<dbReference type="Proteomes" id="UP001589575">
    <property type="component" value="Unassembled WGS sequence"/>
</dbReference>
<gene>
    <name evidence="2" type="ORF">ACFFX0_06645</name>
</gene>
<protein>
    <submittedName>
        <fullName evidence="2">Uncharacterized protein</fullName>
    </submittedName>
</protein>